<dbReference type="Proteomes" id="UP000318528">
    <property type="component" value="Unassembled WGS sequence"/>
</dbReference>
<dbReference type="EMBL" id="VJZL01000002">
    <property type="protein sequence ID" value="TRX12935.1"/>
    <property type="molecule type" value="Genomic_DNA"/>
</dbReference>
<name>A0A553BXM8_9FLAO</name>
<sequence length="52" mass="5734">MNLENLGLVELNAQEVREIEGGNWGRVVGYVLGAIGAYDGWSDFKSGWNSVY</sequence>
<evidence type="ECO:0000313" key="1">
    <source>
        <dbReference type="EMBL" id="TRX09432.1"/>
    </source>
</evidence>
<comment type="caution">
    <text evidence="2">The sequence shown here is derived from an EMBL/GenBank/DDBJ whole genome shotgun (WGS) entry which is preliminary data.</text>
</comment>
<keyword evidence="3" id="KW-1185">Reference proteome</keyword>
<gene>
    <name evidence="2" type="ORF">FNW11_01970</name>
    <name evidence="1" type="ORF">FNW12_02810</name>
</gene>
<protein>
    <submittedName>
        <fullName evidence="2">Bacteriocin</fullName>
    </submittedName>
</protein>
<evidence type="ECO:0000313" key="2">
    <source>
        <dbReference type="EMBL" id="TRX12935.1"/>
    </source>
</evidence>
<accession>A0A553BXM8</accession>
<dbReference type="OrthoDB" id="1372288at2"/>
<reference evidence="3 4" key="1">
    <citation type="submission" date="2019-07" db="EMBL/GenBank/DDBJ databases">
        <title>Novel species of Flavobacterium.</title>
        <authorList>
            <person name="Liu Q."/>
            <person name="Xin Y.-H."/>
        </authorList>
    </citation>
    <scope>NUCLEOTIDE SEQUENCE [LARGE SCALE GENOMIC DNA]</scope>
    <source>
        <strain evidence="1 3">GSP39</strain>
        <strain evidence="2 4">GSR22</strain>
    </source>
</reference>
<dbReference type="AlphaFoldDB" id="A0A553BXM8"/>
<proteinExistence type="predicted"/>
<evidence type="ECO:0000313" key="3">
    <source>
        <dbReference type="Proteomes" id="UP000318528"/>
    </source>
</evidence>
<organism evidence="2 4">
    <name type="scientific">Flavobacterium gawalongense</name>
    <dbReference type="NCBI Taxonomy" id="2594432"/>
    <lineage>
        <taxon>Bacteria</taxon>
        <taxon>Pseudomonadati</taxon>
        <taxon>Bacteroidota</taxon>
        <taxon>Flavobacteriia</taxon>
        <taxon>Flavobacteriales</taxon>
        <taxon>Flavobacteriaceae</taxon>
        <taxon>Flavobacterium</taxon>
    </lineage>
</organism>
<dbReference type="EMBL" id="VJZN01000003">
    <property type="protein sequence ID" value="TRX09432.1"/>
    <property type="molecule type" value="Genomic_DNA"/>
</dbReference>
<evidence type="ECO:0000313" key="4">
    <source>
        <dbReference type="Proteomes" id="UP000318669"/>
    </source>
</evidence>
<dbReference type="Proteomes" id="UP000318669">
    <property type="component" value="Unassembled WGS sequence"/>
</dbReference>